<keyword evidence="14 15" id="KW-0472">Membrane</keyword>
<keyword evidence="5 15" id="KW-0812">Transmembrane</keyword>
<evidence type="ECO:0000256" key="8">
    <source>
        <dbReference type="ARBA" id="ARBA00022837"/>
    </source>
</evidence>
<keyword evidence="10" id="KW-0460">Magnesium</keyword>
<keyword evidence="13" id="KW-0406">Ion transport</keyword>
<dbReference type="GO" id="GO:0005524">
    <property type="term" value="F:ATP binding"/>
    <property type="evidence" value="ECO:0007669"/>
    <property type="project" value="UniProtKB-KW"/>
</dbReference>
<dbReference type="AlphaFoldDB" id="A0A6A4ZIN8"/>
<keyword evidence="12 15" id="KW-1133">Transmembrane helix</keyword>
<evidence type="ECO:0000256" key="15">
    <source>
        <dbReference type="SAM" id="Phobius"/>
    </source>
</evidence>
<keyword evidence="3" id="KW-0813">Transport</keyword>
<evidence type="ECO:0000259" key="16">
    <source>
        <dbReference type="SMART" id="SM00831"/>
    </source>
</evidence>
<accession>A0A6A4ZIN8</accession>
<dbReference type="Gene3D" id="2.70.150.10">
    <property type="entry name" value="Calcium-transporting ATPase, cytoplasmic transduction domain A"/>
    <property type="match status" value="1"/>
</dbReference>
<proteinExistence type="predicted"/>
<feature type="domain" description="Cation-transporting P-type ATPase N-terminal" evidence="16">
    <location>
        <begin position="25"/>
        <end position="100"/>
    </location>
</feature>
<evidence type="ECO:0000256" key="13">
    <source>
        <dbReference type="ARBA" id="ARBA00023065"/>
    </source>
</evidence>
<sequence>MPLHIKDLVRLVETPKEHAAGALAELGGIEGVAQALNVSLDHGLDSDNTADLAAREKTFGKNYIEPEKPQTIFQLMWHAFQDLTIIILTVAGFISLVLGFIPFPESTKKVKTRELSAGGSSTAWIEGASIIFAVLIVVFVTAINDYQKEKQFRALNAIKEDEKIKVI</sequence>
<dbReference type="SMART" id="SM00831">
    <property type="entry name" value="Cation_ATPase_N"/>
    <property type="match status" value="1"/>
</dbReference>
<evidence type="ECO:0000256" key="6">
    <source>
        <dbReference type="ARBA" id="ARBA00022723"/>
    </source>
</evidence>
<gene>
    <name evidence="17" type="ORF">AaE_011510</name>
</gene>
<feature type="non-terminal residue" evidence="17">
    <location>
        <position position="167"/>
    </location>
</feature>
<dbReference type="SUPFAM" id="SSF81665">
    <property type="entry name" value="Calcium ATPase, transmembrane domain M"/>
    <property type="match status" value="1"/>
</dbReference>
<dbReference type="GO" id="GO:0012505">
    <property type="term" value="C:endomembrane system"/>
    <property type="evidence" value="ECO:0007669"/>
    <property type="project" value="UniProtKB-SubCell"/>
</dbReference>
<dbReference type="FunFam" id="1.20.1110.10:FF:000002">
    <property type="entry name" value="Calcium-transporting ATPase"/>
    <property type="match status" value="1"/>
</dbReference>
<dbReference type="Pfam" id="PF00690">
    <property type="entry name" value="Cation_ATPase_N"/>
    <property type="match status" value="1"/>
</dbReference>
<comment type="caution">
    <text evidence="17">The sequence shown here is derived from an EMBL/GenBank/DDBJ whole genome shotgun (WGS) entry which is preliminary data.</text>
</comment>
<feature type="transmembrane region" description="Helical" evidence="15">
    <location>
        <begin position="123"/>
        <end position="143"/>
    </location>
</feature>
<dbReference type="EC" id="7.2.2.10" evidence="2"/>
<dbReference type="Gene3D" id="1.20.1110.10">
    <property type="entry name" value="Calcium-transporting ATPase, transmembrane domain"/>
    <property type="match status" value="1"/>
</dbReference>
<keyword evidence="8" id="KW-0106">Calcium</keyword>
<evidence type="ECO:0000256" key="7">
    <source>
        <dbReference type="ARBA" id="ARBA00022741"/>
    </source>
</evidence>
<evidence type="ECO:0000256" key="5">
    <source>
        <dbReference type="ARBA" id="ARBA00022692"/>
    </source>
</evidence>
<evidence type="ECO:0000256" key="3">
    <source>
        <dbReference type="ARBA" id="ARBA00022448"/>
    </source>
</evidence>
<reference evidence="17 18" key="1">
    <citation type="submission" date="2019-06" db="EMBL/GenBank/DDBJ databases">
        <title>Genomics analysis of Aphanomyces spp. identifies a new class of oomycete effector associated with host adaptation.</title>
        <authorList>
            <person name="Gaulin E."/>
        </authorList>
    </citation>
    <scope>NUCLEOTIDE SEQUENCE [LARGE SCALE GENOMIC DNA]</scope>
    <source>
        <strain evidence="17 18">E</strain>
    </source>
</reference>
<dbReference type="PANTHER" id="PTHR24093">
    <property type="entry name" value="CATION TRANSPORTING ATPASE"/>
    <property type="match status" value="1"/>
</dbReference>
<protein>
    <recommendedName>
        <fullName evidence="2">P-type Ca(2+) transporter</fullName>
        <ecNumber evidence="2">7.2.2.10</ecNumber>
    </recommendedName>
</protein>
<dbReference type="GO" id="GO:0005886">
    <property type="term" value="C:plasma membrane"/>
    <property type="evidence" value="ECO:0007669"/>
    <property type="project" value="TreeGrafter"/>
</dbReference>
<feature type="transmembrane region" description="Helical" evidence="15">
    <location>
        <begin position="83"/>
        <end position="103"/>
    </location>
</feature>
<keyword evidence="7" id="KW-0547">Nucleotide-binding</keyword>
<evidence type="ECO:0000256" key="11">
    <source>
        <dbReference type="ARBA" id="ARBA00022967"/>
    </source>
</evidence>
<dbReference type="InterPro" id="IPR004014">
    <property type="entry name" value="ATPase_P-typ_cation-transptr_N"/>
</dbReference>
<evidence type="ECO:0000256" key="2">
    <source>
        <dbReference type="ARBA" id="ARBA00012790"/>
    </source>
</evidence>
<evidence type="ECO:0000256" key="14">
    <source>
        <dbReference type="ARBA" id="ARBA00023136"/>
    </source>
</evidence>
<dbReference type="EMBL" id="VJMI01017193">
    <property type="protein sequence ID" value="KAF0714702.1"/>
    <property type="molecule type" value="Genomic_DNA"/>
</dbReference>
<evidence type="ECO:0000313" key="18">
    <source>
        <dbReference type="Proteomes" id="UP000469452"/>
    </source>
</evidence>
<name>A0A6A4ZIN8_APHAT</name>
<evidence type="ECO:0000256" key="1">
    <source>
        <dbReference type="ARBA" id="ARBA00004127"/>
    </source>
</evidence>
<keyword evidence="4" id="KW-0109">Calcium transport</keyword>
<organism evidence="17 18">
    <name type="scientific">Aphanomyces astaci</name>
    <name type="common">Crayfish plague agent</name>
    <dbReference type="NCBI Taxonomy" id="112090"/>
    <lineage>
        <taxon>Eukaryota</taxon>
        <taxon>Sar</taxon>
        <taxon>Stramenopiles</taxon>
        <taxon>Oomycota</taxon>
        <taxon>Saprolegniomycetes</taxon>
        <taxon>Saprolegniales</taxon>
        <taxon>Verrucalvaceae</taxon>
        <taxon>Aphanomyces</taxon>
    </lineage>
</organism>
<evidence type="ECO:0000256" key="10">
    <source>
        <dbReference type="ARBA" id="ARBA00022842"/>
    </source>
</evidence>
<comment type="subcellular location">
    <subcellularLocation>
        <location evidence="1">Endomembrane system</location>
        <topology evidence="1">Multi-pass membrane protein</topology>
    </subcellularLocation>
</comment>
<dbReference type="GO" id="GO:0005388">
    <property type="term" value="F:P-type calcium transporter activity"/>
    <property type="evidence" value="ECO:0007669"/>
    <property type="project" value="UniProtKB-EC"/>
</dbReference>
<evidence type="ECO:0000313" key="17">
    <source>
        <dbReference type="EMBL" id="KAF0714702.1"/>
    </source>
</evidence>
<evidence type="ECO:0000256" key="9">
    <source>
        <dbReference type="ARBA" id="ARBA00022840"/>
    </source>
</evidence>
<dbReference type="InterPro" id="IPR023298">
    <property type="entry name" value="ATPase_P-typ_TM_dom_sf"/>
</dbReference>
<evidence type="ECO:0000256" key="12">
    <source>
        <dbReference type="ARBA" id="ARBA00022989"/>
    </source>
</evidence>
<evidence type="ECO:0000256" key="4">
    <source>
        <dbReference type="ARBA" id="ARBA00022568"/>
    </source>
</evidence>
<keyword evidence="9" id="KW-0067">ATP-binding</keyword>
<keyword evidence="6" id="KW-0479">Metal-binding</keyword>
<dbReference type="GO" id="GO:0046872">
    <property type="term" value="F:metal ion binding"/>
    <property type="evidence" value="ECO:0007669"/>
    <property type="project" value="UniProtKB-KW"/>
</dbReference>
<keyword evidence="11" id="KW-1278">Translocase</keyword>
<dbReference type="PANTHER" id="PTHR24093:SF369">
    <property type="entry name" value="CALCIUM-TRANSPORTING ATPASE"/>
    <property type="match status" value="1"/>
</dbReference>
<dbReference type="Proteomes" id="UP000469452">
    <property type="component" value="Unassembled WGS sequence"/>
</dbReference>